<comment type="caution">
    <text evidence="2">The sequence shown here is derived from an EMBL/GenBank/DDBJ whole genome shotgun (WGS) entry which is preliminary data.</text>
</comment>
<dbReference type="PATRIC" id="fig|54915.3.peg.4765"/>
<dbReference type="AlphaFoldDB" id="A0A0K9YLY8"/>
<reference evidence="3" key="1">
    <citation type="submission" date="2015-07" db="EMBL/GenBank/DDBJ databases">
        <title>Genome sequencing project for genomic taxonomy and phylogenomics of Bacillus-like bacteria.</title>
        <authorList>
            <person name="Liu B."/>
            <person name="Wang J."/>
            <person name="Zhu Y."/>
            <person name="Liu G."/>
            <person name="Chen Q."/>
            <person name="Chen Z."/>
            <person name="Lan J."/>
            <person name="Che J."/>
            <person name="Ge C."/>
            <person name="Shi H."/>
            <person name="Pan Z."/>
            <person name="Liu X."/>
        </authorList>
    </citation>
    <scope>NUCLEOTIDE SEQUENCE [LARGE SCALE GENOMIC DNA]</scope>
    <source>
        <strain evidence="3">DSM 9887</strain>
    </source>
</reference>
<organism evidence="2 3">
    <name type="scientific">Brevibacillus reuszeri</name>
    <dbReference type="NCBI Taxonomy" id="54915"/>
    <lineage>
        <taxon>Bacteria</taxon>
        <taxon>Bacillati</taxon>
        <taxon>Bacillota</taxon>
        <taxon>Bacilli</taxon>
        <taxon>Bacillales</taxon>
        <taxon>Paenibacillaceae</taxon>
        <taxon>Brevibacillus</taxon>
    </lineage>
</organism>
<protein>
    <submittedName>
        <fullName evidence="2">Uncharacterized protein</fullName>
    </submittedName>
</protein>
<keyword evidence="4" id="KW-1185">Reference proteome</keyword>
<evidence type="ECO:0000313" key="4">
    <source>
        <dbReference type="Proteomes" id="UP000319578"/>
    </source>
</evidence>
<proteinExistence type="predicted"/>
<sequence length="76" mass="9058">MLLESLKKTLKWWADRLQNVNPKADTISFAPNPAPRVVILQSKKCVISQSKERVNSLSYCKKKSQQHNWRKWREKY</sequence>
<name>A0A0K9YLY8_9BACL</name>
<evidence type="ECO:0000313" key="1">
    <source>
        <dbReference type="EMBL" id="GED73136.1"/>
    </source>
</evidence>
<dbReference type="EMBL" id="LGIQ01000011">
    <property type="protein sequence ID" value="KNB69667.1"/>
    <property type="molecule type" value="Genomic_DNA"/>
</dbReference>
<evidence type="ECO:0000313" key="3">
    <source>
        <dbReference type="Proteomes" id="UP000036834"/>
    </source>
</evidence>
<dbReference type="EMBL" id="BJON01000049">
    <property type="protein sequence ID" value="GED73136.1"/>
    <property type="molecule type" value="Genomic_DNA"/>
</dbReference>
<reference evidence="2" key="2">
    <citation type="submission" date="2015-07" db="EMBL/GenBank/DDBJ databases">
        <title>MeaNS - Measles Nucleotide Surveillance Program.</title>
        <authorList>
            <person name="Tran T."/>
            <person name="Druce J."/>
        </authorList>
    </citation>
    <scope>NUCLEOTIDE SEQUENCE</scope>
    <source>
        <strain evidence="2">DSM 9887</strain>
    </source>
</reference>
<reference evidence="1 4" key="3">
    <citation type="submission" date="2019-06" db="EMBL/GenBank/DDBJ databases">
        <title>Whole genome shotgun sequence of Brevibacillus reuszeri NBRC 15719.</title>
        <authorList>
            <person name="Hosoyama A."/>
            <person name="Uohara A."/>
            <person name="Ohji S."/>
            <person name="Ichikawa N."/>
        </authorList>
    </citation>
    <scope>NUCLEOTIDE SEQUENCE [LARGE SCALE GENOMIC DNA]</scope>
    <source>
        <strain evidence="1 4">NBRC 15719</strain>
    </source>
</reference>
<dbReference type="Proteomes" id="UP000319578">
    <property type="component" value="Unassembled WGS sequence"/>
</dbReference>
<accession>A0A0K9YLY8</accession>
<dbReference type="Proteomes" id="UP000036834">
    <property type="component" value="Unassembled WGS sequence"/>
</dbReference>
<evidence type="ECO:0000313" key="2">
    <source>
        <dbReference type="EMBL" id="KNB69667.1"/>
    </source>
</evidence>
<gene>
    <name evidence="2" type="ORF">ADS79_27850</name>
    <name evidence="1" type="ORF">BRE01_68380</name>
</gene>